<dbReference type="InterPro" id="IPR001948">
    <property type="entry name" value="Peptidase_M18"/>
</dbReference>
<gene>
    <name evidence="11" type="ORF">DesU5LDRAFT_2411</name>
</gene>
<evidence type="ECO:0000256" key="2">
    <source>
        <dbReference type="ARBA" id="ARBA00008290"/>
    </source>
</evidence>
<keyword evidence="7 9" id="KW-0862">Zinc</keyword>
<protein>
    <recommendedName>
        <fullName evidence="10">M18 family aminopeptidase</fullName>
        <ecNumber evidence="10">3.4.11.-</ecNumber>
    </recommendedName>
</protein>
<dbReference type="GO" id="GO:0008270">
    <property type="term" value="F:zinc ion binding"/>
    <property type="evidence" value="ECO:0007669"/>
    <property type="project" value="InterPro"/>
</dbReference>
<dbReference type="PANTHER" id="PTHR28570">
    <property type="entry name" value="ASPARTYL AMINOPEPTIDASE"/>
    <property type="match status" value="1"/>
</dbReference>
<dbReference type="SUPFAM" id="SSF101821">
    <property type="entry name" value="Aminopeptidase/glucanase lid domain"/>
    <property type="match status" value="1"/>
</dbReference>
<comment type="similarity">
    <text evidence="2 9">Belongs to the peptidase M18 family.</text>
</comment>
<dbReference type="GO" id="GO:0006508">
    <property type="term" value="P:proteolysis"/>
    <property type="evidence" value="ECO:0007669"/>
    <property type="project" value="UniProtKB-KW"/>
</dbReference>
<evidence type="ECO:0000256" key="1">
    <source>
        <dbReference type="ARBA" id="ARBA00001947"/>
    </source>
</evidence>
<dbReference type="InterPro" id="IPR023358">
    <property type="entry name" value="Peptidase_M18_dom2"/>
</dbReference>
<dbReference type="eggNOG" id="COG1362">
    <property type="taxonomic scope" value="Bacteria"/>
</dbReference>
<dbReference type="Gene3D" id="2.30.250.10">
    <property type="entry name" value="Aminopeptidase i, Domain 2"/>
    <property type="match status" value="1"/>
</dbReference>
<evidence type="ECO:0000256" key="8">
    <source>
        <dbReference type="ARBA" id="ARBA00023049"/>
    </source>
</evidence>
<dbReference type="GO" id="GO:0008237">
    <property type="term" value="F:metallopeptidase activity"/>
    <property type="evidence" value="ECO:0007669"/>
    <property type="project" value="UniProtKB-KW"/>
</dbReference>
<accession>I2Q2R7</accession>
<name>I2Q2R7_9BACT</name>
<evidence type="ECO:0000313" key="11">
    <source>
        <dbReference type="EMBL" id="EIG54073.1"/>
    </source>
</evidence>
<dbReference type="PANTHER" id="PTHR28570:SF2">
    <property type="entry name" value="M18 FAMILY AMINOPEPTIDASE 1-RELATED"/>
    <property type="match status" value="1"/>
</dbReference>
<keyword evidence="6 9" id="KW-0378">Hydrolase</keyword>
<dbReference type="EC" id="3.4.11.-" evidence="10"/>
<dbReference type="GO" id="GO:0005737">
    <property type="term" value="C:cytoplasm"/>
    <property type="evidence" value="ECO:0007669"/>
    <property type="project" value="UniProtKB-ARBA"/>
</dbReference>
<dbReference type="SUPFAM" id="SSF53187">
    <property type="entry name" value="Zn-dependent exopeptidases"/>
    <property type="match status" value="1"/>
</dbReference>
<keyword evidence="4 9" id="KW-0645">Protease</keyword>
<sequence length="486" mass="52761">MTESQENSTPPQAVPSLTIEAKCCFEAYASAEERQAMRDLADRYLKFLSACKTERETVAYVREVLSKAGFTECPDGDFTAGAVFRVLKDKTVFVARKGKRPLSDGFRLLGAHCDTPRIDLKQHPLYQTCGVAQMKTHYYGGIRKHQWLARPLALHGVVAKKDGSVVTVTIGEDPADPVFTIPDLLPHLAYKQVEQKLSDAFEAEKLNIIVGHCPVEDAARPEGVGEAAQASKNGGDNDKIKAKVLALLSEKYGIEEADLYSAELQAVPAGAARRVGLDGALIGGYGQDDRVCVFTGLEALLAADQPEHTQIVLFWDKEEIGSEGSTGAKSRFFEYSLEDLIEAWDPKARKSRVLAAAKAVSADVHGAMDPDYQDLHEKLNAAILGFGPCFCKFTGHRGKVGANDAHPEYVAWLRNLLDTAGVPWQMAELGRVDLGGGGTVAKFLAVYGMDIIDFGPAVLSMHSPFELTSVADIYATMLAYKAFLSS</sequence>
<dbReference type="HOGENOM" id="CLU_590123_0_0_7"/>
<evidence type="ECO:0000256" key="4">
    <source>
        <dbReference type="ARBA" id="ARBA00022670"/>
    </source>
</evidence>
<reference evidence="11" key="1">
    <citation type="submission" date="2011-11" db="EMBL/GenBank/DDBJ databases">
        <title>Improved High-Quality Draft sequence of Desulfovibrio sp. U5L.</title>
        <authorList>
            <consortium name="US DOE Joint Genome Institute"/>
            <person name="Lucas S."/>
            <person name="Han J."/>
            <person name="Lapidus A."/>
            <person name="Cheng J.-F."/>
            <person name="Goodwin L."/>
            <person name="Pitluck S."/>
            <person name="Peters L."/>
            <person name="Ovchinnikova G."/>
            <person name="Held B."/>
            <person name="Detter J.C."/>
            <person name="Han C."/>
            <person name="Tapia R."/>
            <person name="Land M."/>
            <person name="Hauser L."/>
            <person name="Kyrpides N."/>
            <person name="Ivanova N."/>
            <person name="Pagani I."/>
            <person name="Gabster J."/>
            <person name="Walker C."/>
            <person name="Stolyar S."/>
            <person name="Stahl D."/>
            <person name="Arkin A."/>
            <person name="Dehal P."/>
            <person name="Hazen T."/>
            <person name="Woyke T."/>
        </authorList>
    </citation>
    <scope>NUCLEOTIDE SEQUENCE [LARGE SCALE GENOMIC DNA]</scope>
    <source>
        <strain evidence="11">U5L</strain>
    </source>
</reference>
<dbReference type="PRINTS" id="PR00932">
    <property type="entry name" value="AMINO1PTASE"/>
</dbReference>
<keyword evidence="5 9" id="KW-0479">Metal-binding</keyword>
<dbReference type="Pfam" id="PF02127">
    <property type="entry name" value="Peptidase_M18"/>
    <property type="match status" value="1"/>
</dbReference>
<dbReference type="GO" id="GO:0004177">
    <property type="term" value="F:aminopeptidase activity"/>
    <property type="evidence" value="ECO:0007669"/>
    <property type="project" value="UniProtKB-KW"/>
</dbReference>
<evidence type="ECO:0000256" key="3">
    <source>
        <dbReference type="ARBA" id="ARBA00022438"/>
    </source>
</evidence>
<keyword evidence="8 9" id="KW-0482">Metalloprotease</keyword>
<evidence type="ECO:0000256" key="9">
    <source>
        <dbReference type="RuleBase" id="RU004386"/>
    </source>
</evidence>
<dbReference type="NCBIfam" id="NF002600">
    <property type="entry name" value="PRK02256.1"/>
    <property type="match status" value="1"/>
</dbReference>
<dbReference type="Gene3D" id="3.40.630.10">
    <property type="entry name" value="Zn peptidases"/>
    <property type="match status" value="1"/>
</dbReference>
<keyword evidence="3 9" id="KW-0031">Aminopeptidase</keyword>
<proteinExistence type="inferred from homology"/>
<dbReference type="OrthoDB" id="5288740at2"/>
<dbReference type="STRING" id="596152.DesU5LDRAFT_2411"/>
<evidence type="ECO:0000256" key="10">
    <source>
        <dbReference type="RuleBase" id="RU004387"/>
    </source>
</evidence>
<organism evidence="11">
    <name type="scientific">Desulfovibrio sp. U5L</name>
    <dbReference type="NCBI Taxonomy" id="596152"/>
    <lineage>
        <taxon>Bacteria</taxon>
        <taxon>Pseudomonadati</taxon>
        <taxon>Thermodesulfobacteriota</taxon>
        <taxon>Desulfovibrionia</taxon>
        <taxon>Desulfovibrionales</taxon>
        <taxon>Desulfovibrionaceae</taxon>
        <taxon>Desulfovibrio</taxon>
    </lineage>
</organism>
<dbReference type="AlphaFoldDB" id="I2Q2R7"/>
<evidence type="ECO:0000256" key="7">
    <source>
        <dbReference type="ARBA" id="ARBA00022833"/>
    </source>
</evidence>
<comment type="cofactor">
    <cofactor evidence="1 10">
        <name>Zn(2+)</name>
        <dbReference type="ChEBI" id="CHEBI:29105"/>
    </cofactor>
</comment>
<evidence type="ECO:0000256" key="5">
    <source>
        <dbReference type="ARBA" id="ARBA00022723"/>
    </source>
</evidence>
<evidence type="ECO:0000256" key="6">
    <source>
        <dbReference type="ARBA" id="ARBA00022801"/>
    </source>
</evidence>
<dbReference type="EMBL" id="JH600068">
    <property type="protein sequence ID" value="EIG54073.1"/>
    <property type="molecule type" value="Genomic_DNA"/>
</dbReference>